<evidence type="ECO:0000256" key="7">
    <source>
        <dbReference type="SAM" id="Phobius"/>
    </source>
</evidence>
<dbReference type="EMBL" id="VENP01000004">
    <property type="protein sequence ID" value="TNU76747.1"/>
    <property type="molecule type" value="Genomic_DNA"/>
</dbReference>
<feature type="transmembrane region" description="Helical" evidence="7">
    <location>
        <begin position="238"/>
        <end position="256"/>
    </location>
</feature>
<comment type="caution">
    <text evidence="9">The sequence shown here is derived from an EMBL/GenBank/DDBJ whole genome shotgun (WGS) entry which is preliminary data.</text>
</comment>
<dbReference type="GO" id="GO:0017004">
    <property type="term" value="P:cytochrome complex assembly"/>
    <property type="evidence" value="ECO:0007669"/>
    <property type="project" value="UniProtKB-KW"/>
</dbReference>
<evidence type="ECO:0000256" key="4">
    <source>
        <dbReference type="ARBA" id="ARBA00022989"/>
    </source>
</evidence>
<keyword evidence="2 7" id="KW-0812">Transmembrane</keyword>
<feature type="region of interest" description="Disordered" evidence="6">
    <location>
        <begin position="574"/>
        <end position="596"/>
    </location>
</feature>
<sequence>MRYRPEGLAGEPEVEESGEDGTPDGAARDGEARDGEAARASATAAPSAPASNTATATLTPTATATGDQLARWGAREWLRWMWRQLTSMRVALLLLLLLAVAALPGAFFPQRPQTPEKVAQYYLDHPDLAPVLERFGLFDVYASPWFAAVYLLLFVSLVGCIVPRAIDHVRTLREPPPRAPRRFSRFPVRDAFVTTSTRDDVVASATTALKPYRVRREEARGVVTLSAERGYLREAGNITFHLALVGLLVSVAYGSLVHYRGQVIVVEGETFANSRIAYDSFDAGTWFAADSLDPFRMQLDSFTAEFDETTGAAKDFTASVTVTEPDGEPTAATIKVNHPLRVGGANVYLMGNGFAPRVQVRDASGALAFSGAVPFIPQNDATYESRGVIKVADTTTGTQIGLNGWLLPTAVVDADANAFSISPYPDDPALVLDVWSGDLGLDDGVPQNVYQLDTDGLTQVTQQTTADDGTETTEPVRVVVRPGETVDLPDGLGTITFEDLPRYVGLDLRYDPTLGFVLTFALLALGGLAGSLFLPRRRVFVRVGADDAGRTVVTAAALARGDDPGLDRELQRVLTPLRSGPGSGDAPPTQSPGSTA</sequence>
<gene>
    <name evidence="9" type="ORF">FH969_02405</name>
</gene>
<accession>A0A5C5BF60</accession>
<evidence type="ECO:0000256" key="5">
    <source>
        <dbReference type="ARBA" id="ARBA00023136"/>
    </source>
</evidence>
<feature type="domain" description="ResB-like" evidence="8">
    <location>
        <begin position="88"/>
        <end position="570"/>
    </location>
</feature>
<reference evidence="9 10" key="1">
    <citation type="submission" date="2019-06" db="EMBL/GenBank/DDBJ databases">
        <title>Draft genome sequence of Miniimonas arenae KCTC 19750T isolated from sea sand.</title>
        <authorList>
            <person name="Park S.-J."/>
        </authorList>
    </citation>
    <scope>NUCLEOTIDE SEQUENCE [LARGE SCALE GENOMIC DNA]</scope>
    <source>
        <strain evidence="9 10">KCTC 19750</strain>
    </source>
</reference>
<feature type="region of interest" description="Disordered" evidence="6">
    <location>
        <begin position="1"/>
        <end position="62"/>
    </location>
</feature>
<feature type="compositionally biased region" description="Low complexity" evidence="6">
    <location>
        <begin position="38"/>
        <end position="62"/>
    </location>
</feature>
<proteinExistence type="predicted"/>
<dbReference type="Pfam" id="PF05140">
    <property type="entry name" value="ResB"/>
    <property type="match status" value="1"/>
</dbReference>
<feature type="transmembrane region" description="Helical" evidence="7">
    <location>
        <begin position="514"/>
        <end position="534"/>
    </location>
</feature>
<keyword evidence="10" id="KW-1185">Reference proteome</keyword>
<evidence type="ECO:0000259" key="8">
    <source>
        <dbReference type="Pfam" id="PF05140"/>
    </source>
</evidence>
<evidence type="ECO:0000313" key="10">
    <source>
        <dbReference type="Proteomes" id="UP000313849"/>
    </source>
</evidence>
<name>A0A5C5BF60_9MICO</name>
<comment type="subcellular location">
    <subcellularLocation>
        <location evidence="1">Membrane</location>
        <topology evidence="1">Multi-pass membrane protein</topology>
    </subcellularLocation>
</comment>
<evidence type="ECO:0000256" key="3">
    <source>
        <dbReference type="ARBA" id="ARBA00022748"/>
    </source>
</evidence>
<feature type="compositionally biased region" description="Basic and acidic residues" evidence="6">
    <location>
        <begin position="26"/>
        <end position="37"/>
    </location>
</feature>
<keyword evidence="4 7" id="KW-1133">Transmembrane helix</keyword>
<keyword evidence="3" id="KW-0201">Cytochrome c-type biogenesis</keyword>
<dbReference type="OrthoDB" id="3949537at2"/>
<dbReference type="AlphaFoldDB" id="A0A5C5BF60"/>
<dbReference type="GO" id="GO:0016020">
    <property type="term" value="C:membrane"/>
    <property type="evidence" value="ECO:0007669"/>
    <property type="project" value="UniProtKB-SubCell"/>
</dbReference>
<dbReference type="PANTHER" id="PTHR31566">
    <property type="entry name" value="CYTOCHROME C BIOGENESIS PROTEIN CCS1, CHLOROPLASTIC"/>
    <property type="match status" value="1"/>
</dbReference>
<feature type="transmembrane region" description="Helical" evidence="7">
    <location>
        <begin position="145"/>
        <end position="166"/>
    </location>
</feature>
<evidence type="ECO:0000313" key="9">
    <source>
        <dbReference type="EMBL" id="TNU76747.1"/>
    </source>
</evidence>
<keyword evidence="5 7" id="KW-0472">Membrane</keyword>
<dbReference type="RefSeq" id="WP_139985847.1">
    <property type="nucleotide sequence ID" value="NZ_VENP01000004.1"/>
</dbReference>
<dbReference type="PANTHER" id="PTHR31566:SF0">
    <property type="entry name" value="CYTOCHROME C BIOGENESIS PROTEIN CCS1, CHLOROPLASTIC"/>
    <property type="match status" value="1"/>
</dbReference>
<organism evidence="9 10">
    <name type="scientific">Miniimonas arenae</name>
    <dbReference type="NCBI Taxonomy" id="676201"/>
    <lineage>
        <taxon>Bacteria</taxon>
        <taxon>Bacillati</taxon>
        <taxon>Actinomycetota</taxon>
        <taxon>Actinomycetes</taxon>
        <taxon>Micrococcales</taxon>
        <taxon>Beutenbergiaceae</taxon>
        <taxon>Miniimonas</taxon>
    </lineage>
</organism>
<evidence type="ECO:0000256" key="1">
    <source>
        <dbReference type="ARBA" id="ARBA00004141"/>
    </source>
</evidence>
<feature type="compositionally biased region" description="Acidic residues" evidence="6">
    <location>
        <begin position="12"/>
        <end position="22"/>
    </location>
</feature>
<feature type="transmembrane region" description="Helical" evidence="7">
    <location>
        <begin position="90"/>
        <end position="108"/>
    </location>
</feature>
<evidence type="ECO:0000256" key="6">
    <source>
        <dbReference type="SAM" id="MobiDB-lite"/>
    </source>
</evidence>
<dbReference type="InterPro" id="IPR023494">
    <property type="entry name" value="Cyt_c_bgen_Ccs1/CcsB/ResB"/>
</dbReference>
<dbReference type="Proteomes" id="UP000313849">
    <property type="component" value="Unassembled WGS sequence"/>
</dbReference>
<evidence type="ECO:0000256" key="2">
    <source>
        <dbReference type="ARBA" id="ARBA00022692"/>
    </source>
</evidence>
<dbReference type="InterPro" id="IPR007816">
    <property type="entry name" value="ResB-like_domain"/>
</dbReference>
<protein>
    <submittedName>
        <fullName evidence="9">Cytochrome c biogenesis protein ResB</fullName>
    </submittedName>
</protein>